<dbReference type="FunFam" id="4.10.410.10:FF:000020">
    <property type="entry name" value="Collagen, type VI, alpha 3"/>
    <property type="match status" value="1"/>
</dbReference>
<dbReference type="GO" id="GO:0005615">
    <property type="term" value="C:extracellular space"/>
    <property type="evidence" value="ECO:0007669"/>
    <property type="project" value="TreeGrafter"/>
</dbReference>
<dbReference type="Gene3D" id="4.10.410.10">
    <property type="entry name" value="Pancreatic trypsin inhibitor Kunitz domain"/>
    <property type="match status" value="1"/>
</dbReference>
<dbReference type="STRING" id="48701.ENSPMEP00000008424"/>
<dbReference type="PROSITE" id="PS50279">
    <property type="entry name" value="BPTI_KUNITZ_2"/>
    <property type="match status" value="1"/>
</dbReference>
<dbReference type="InterPro" id="IPR020901">
    <property type="entry name" value="Prtase_inh_Kunz-CS"/>
</dbReference>
<dbReference type="Ensembl" id="ENSPMET00000002473.1">
    <property type="protein sequence ID" value="ENSPMEP00000008424.1"/>
    <property type="gene ID" value="ENSPMEG00000010178.1"/>
</dbReference>
<dbReference type="SUPFAM" id="SSF57362">
    <property type="entry name" value="BPTI-like"/>
    <property type="match status" value="1"/>
</dbReference>
<dbReference type="SMART" id="SM00131">
    <property type="entry name" value="KU"/>
    <property type="match status" value="1"/>
</dbReference>
<dbReference type="PANTHER" id="PTHR10083:SF375">
    <property type="entry name" value="BPTI_KUNITZ INHIBITOR DOMAIN-CONTAINING PROTEIN"/>
    <property type="match status" value="1"/>
</dbReference>
<reference evidence="3" key="1">
    <citation type="submission" date="2025-08" db="UniProtKB">
        <authorList>
            <consortium name="Ensembl"/>
        </authorList>
    </citation>
    <scope>IDENTIFICATION</scope>
</reference>
<dbReference type="InterPro" id="IPR050098">
    <property type="entry name" value="TFPI/VKTCI-like"/>
</dbReference>
<dbReference type="GO" id="GO:0004867">
    <property type="term" value="F:serine-type endopeptidase inhibitor activity"/>
    <property type="evidence" value="ECO:0007669"/>
    <property type="project" value="InterPro"/>
</dbReference>
<dbReference type="PANTHER" id="PTHR10083">
    <property type="entry name" value="KUNITZ-TYPE PROTEASE INHIBITOR-RELATED"/>
    <property type="match status" value="1"/>
</dbReference>
<evidence type="ECO:0000313" key="3">
    <source>
        <dbReference type="Ensembl" id="ENSPMEP00000008424.1"/>
    </source>
</evidence>
<keyword evidence="1" id="KW-1015">Disulfide bond</keyword>
<protein>
    <recommendedName>
        <fullName evidence="2">BPTI/Kunitz inhibitor domain-containing protein</fullName>
    </recommendedName>
</protein>
<dbReference type="InterPro" id="IPR036880">
    <property type="entry name" value="Kunitz_BPTI_sf"/>
</dbReference>
<dbReference type="PROSITE" id="PS00280">
    <property type="entry name" value="BPTI_KUNITZ_1"/>
    <property type="match status" value="1"/>
</dbReference>
<evidence type="ECO:0000259" key="2">
    <source>
        <dbReference type="PROSITE" id="PS50279"/>
    </source>
</evidence>
<sequence length="95" mass="10706">MKVTPTQTTSRGSSTSSYLSRPNIVFLRSVTFFPLTAGCSQNLDPGPCRDYVVKWYYDATSNSCAQFWFGGCQGNQNRFDTEKKCRETCVKDGHE</sequence>
<evidence type="ECO:0000256" key="1">
    <source>
        <dbReference type="ARBA" id="ARBA00023157"/>
    </source>
</evidence>
<reference evidence="3" key="2">
    <citation type="submission" date="2025-09" db="UniProtKB">
        <authorList>
            <consortium name="Ensembl"/>
        </authorList>
    </citation>
    <scope>IDENTIFICATION</scope>
</reference>
<dbReference type="AlphaFoldDB" id="A0A3B3X0F1"/>
<feature type="domain" description="BPTI/Kunitz inhibitor" evidence="2">
    <location>
        <begin position="39"/>
        <end position="89"/>
    </location>
</feature>
<dbReference type="Pfam" id="PF00014">
    <property type="entry name" value="Kunitz_BPTI"/>
    <property type="match status" value="1"/>
</dbReference>
<dbReference type="Proteomes" id="UP000261480">
    <property type="component" value="Unplaced"/>
</dbReference>
<accession>A0A3B3X0F1</accession>
<evidence type="ECO:0000313" key="4">
    <source>
        <dbReference type="Proteomes" id="UP000261480"/>
    </source>
</evidence>
<dbReference type="PRINTS" id="PR00759">
    <property type="entry name" value="BASICPTASE"/>
</dbReference>
<organism evidence="3 4">
    <name type="scientific">Poecilia mexicana</name>
    <dbReference type="NCBI Taxonomy" id="48701"/>
    <lineage>
        <taxon>Eukaryota</taxon>
        <taxon>Metazoa</taxon>
        <taxon>Chordata</taxon>
        <taxon>Craniata</taxon>
        <taxon>Vertebrata</taxon>
        <taxon>Euteleostomi</taxon>
        <taxon>Actinopterygii</taxon>
        <taxon>Neopterygii</taxon>
        <taxon>Teleostei</taxon>
        <taxon>Neoteleostei</taxon>
        <taxon>Acanthomorphata</taxon>
        <taxon>Ovalentaria</taxon>
        <taxon>Atherinomorphae</taxon>
        <taxon>Cyprinodontiformes</taxon>
        <taxon>Poeciliidae</taxon>
        <taxon>Poeciliinae</taxon>
        <taxon>Poecilia</taxon>
    </lineage>
</organism>
<dbReference type="InterPro" id="IPR002223">
    <property type="entry name" value="Kunitz_BPTI"/>
</dbReference>
<name>A0A3B3X0F1_9TELE</name>
<proteinExistence type="predicted"/>
<keyword evidence="4" id="KW-1185">Reference proteome</keyword>